<comment type="caution">
    <text evidence="2">The sequence shown here is derived from an EMBL/GenBank/DDBJ whole genome shotgun (WGS) entry which is preliminary data.</text>
</comment>
<dbReference type="Gene3D" id="3.30.70.1320">
    <property type="entry name" value="Multidrug efflux transporter AcrB pore domain like"/>
    <property type="match status" value="1"/>
</dbReference>
<dbReference type="PANTHER" id="PTHR32063:SF4">
    <property type="entry name" value="SLR6043 PROTEIN"/>
    <property type="match status" value="1"/>
</dbReference>
<evidence type="ECO:0000313" key="3">
    <source>
        <dbReference type="Proteomes" id="UP001501725"/>
    </source>
</evidence>
<dbReference type="PRINTS" id="PR00702">
    <property type="entry name" value="ACRIFLAVINRP"/>
</dbReference>
<dbReference type="Gene3D" id="3.30.70.1430">
    <property type="entry name" value="Multidrug efflux transporter AcrB pore domain"/>
    <property type="match status" value="2"/>
</dbReference>
<sequence>MLNRLIQFSLRNRLFVVAFSALIMVYGVITLMNLPVDVLPNLNRPRVTIFLEAGGMAPEEVEAQANLPVETALNGAPGVEAVRSVASPGLGMVFVEFDWETDIYRARQLVSEKLQTVEMPEGITPQLGPISSIMGQIMLLAVTSDTTSPMDLRTIADFTLRRRLMSVKGVSQVIPIGGERMQYQVLVSPQKMRQFGVTIENVDDALQLANQNTTGGFINNAGSEVLIRNIARTTDIRDIANTVVKGQNGTIVTLSQVAEVRLGGGLKRGDGSFNGKPAVILSVEKQPTASTVTLTDDVLEAVAEMQTTLPKDVKIHTDVFQQKNFIVNSITNVEHALRDGFILVIIILFLFLLNFRTTIITLTAIPLSLIITAIVFKIFGISINTLTLGGLAIAIGELVDDAIVDVENVYRRLKENWTLPQEQQRPLIKVIYEASSEVRNSIVYATIIVVLVFIPLFYLQGIEGRIFAPLGIAYITSIVASLFVSLTLTPALCSYFLNRRSHLAHVNLKFWKRRKDPDAAAVDSSQMAVDSLSLQTTKDDEHDSPLVRWLKKQDLKLLHWSLKRTGLVIGGSVALIVLSFVLVPFFGTEFLPAFNEGSFTVTVVAPAGTSLEESNKIGTIAEKQILKVEGVALTSRRTGRAELDEHAEPPSYSEIDVALTDQEGGRSREAILEDIRHNLDVLKGVSVNIGQPISHRLDHLLSGVRAQVAIKIFGNDLTALRSTAGAVRNTISGVEGVVDAQVENQVMIPQLMIRIDRTRIQQYGLRVGEVANELETFYNGRVAGQIIEGQQSFDLVVRVQDSVRMDLDQVRNTPIATVGGALIPLSQIATVDLENSINVVNHENTQRRIVVSANVQGRDLGSTVAEMRGTVQKSIKLPQGYFIEWGGQFESQQAASRLILLLSLFSFAGIFLVLYSHFKSWQIAAQIMLNIPLALIGSVIAVLLTGGVFSIATLVGFITLTGIASRNGIMMISHYIHLVEHEGERFGDPMIIRGSQERLVPVLMTALVAALALIPLTLDATAPGKEILYPVATVILGGLVSSTLLDIIVTPVVFKRFGKRSLEKYLSSKKADSLVD</sequence>
<keyword evidence="1" id="KW-1133">Transmembrane helix</keyword>
<dbReference type="Gene3D" id="3.30.2090.10">
    <property type="entry name" value="Multidrug efflux transporter AcrB TolC docking domain, DN and DC subdomains"/>
    <property type="match status" value="2"/>
</dbReference>
<dbReference type="Gene3D" id="3.30.70.1440">
    <property type="entry name" value="Multidrug efflux transporter AcrB pore domain"/>
    <property type="match status" value="1"/>
</dbReference>
<gene>
    <name evidence="2" type="ORF">GCM10023184_32260</name>
</gene>
<feature type="transmembrane region" description="Helical" evidence="1">
    <location>
        <begin position="1030"/>
        <end position="1054"/>
    </location>
</feature>
<reference evidence="3" key="1">
    <citation type="journal article" date="2019" name="Int. J. Syst. Evol. Microbiol.">
        <title>The Global Catalogue of Microorganisms (GCM) 10K type strain sequencing project: providing services to taxonomists for standard genome sequencing and annotation.</title>
        <authorList>
            <consortium name="The Broad Institute Genomics Platform"/>
            <consortium name="The Broad Institute Genome Sequencing Center for Infectious Disease"/>
            <person name="Wu L."/>
            <person name="Ma J."/>
        </authorList>
    </citation>
    <scope>NUCLEOTIDE SEQUENCE [LARGE SCALE GENOMIC DNA]</scope>
    <source>
        <strain evidence="3">JCM 17919</strain>
    </source>
</reference>
<feature type="transmembrane region" description="Helical" evidence="1">
    <location>
        <begin position="336"/>
        <end position="355"/>
    </location>
</feature>
<dbReference type="PANTHER" id="PTHR32063">
    <property type="match status" value="1"/>
</dbReference>
<evidence type="ECO:0000256" key="1">
    <source>
        <dbReference type="SAM" id="Phobius"/>
    </source>
</evidence>
<feature type="transmembrane region" description="Helical" evidence="1">
    <location>
        <begin position="999"/>
        <end position="1018"/>
    </location>
</feature>
<dbReference type="Gene3D" id="1.20.1640.10">
    <property type="entry name" value="Multidrug efflux transporter AcrB transmembrane domain"/>
    <property type="match status" value="2"/>
</dbReference>
<dbReference type="Pfam" id="PF00873">
    <property type="entry name" value="ACR_tran"/>
    <property type="match status" value="1"/>
</dbReference>
<feature type="transmembrane region" description="Helical" evidence="1">
    <location>
        <begin position="898"/>
        <end position="918"/>
    </location>
</feature>
<dbReference type="RefSeq" id="WP_345256791.1">
    <property type="nucleotide sequence ID" value="NZ_BAABGY010000009.1"/>
</dbReference>
<protein>
    <submittedName>
        <fullName evidence="2">Efflux RND transporter permease subunit</fullName>
    </submittedName>
</protein>
<keyword evidence="3" id="KW-1185">Reference proteome</keyword>
<dbReference type="SUPFAM" id="SSF82693">
    <property type="entry name" value="Multidrug efflux transporter AcrB pore domain, PN1, PN2, PC1 and PC2 subdomains"/>
    <property type="match status" value="2"/>
</dbReference>
<feature type="transmembrane region" description="Helical" evidence="1">
    <location>
        <begin position="12"/>
        <end position="34"/>
    </location>
</feature>
<accession>A0ABP8HB41</accession>
<evidence type="ECO:0000313" key="2">
    <source>
        <dbReference type="EMBL" id="GAA4336789.1"/>
    </source>
</evidence>
<keyword evidence="1" id="KW-0812">Transmembrane</keyword>
<keyword evidence="1" id="KW-0472">Membrane</keyword>
<dbReference type="InterPro" id="IPR001036">
    <property type="entry name" value="Acrflvin-R"/>
</dbReference>
<dbReference type="EMBL" id="BAABGY010000009">
    <property type="protein sequence ID" value="GAA4336789.1"/>
    <property type="molecule type" value="Genomic_DNA"/>
</dbReference>
<organism evidence="2 3">
    <name type="scientific">Flaviaesturariibacter amylovorans</name>
    <dbReference type="NCBI Taxonomy" id="1084520"/>
    <lineage>
        <taxon>Bacteria</taxon>
        <taxon>Pseudomonadati</taxon>
        <taxon>Bacteroidota</taxon>
        <taxon>Chitinophagia</taxon>
        <taxon>Chitinophagales</taxon>
        <taxon>Chitinophagaceae</taxon>
        <taxon>Flaviaestuariibacter</taxon>
    </lineage>
</organism>
<feature type="transmembrane region" description="Helical" evidence="1">
    <location>
        <begin position="930"/>
        <end position="963"/>
    </location>
</feature>
<dbReference type="SUPFAM" id="SSF82714">
    <property type="entry name" value="Multidrug efflux transporter AcrB TolC docking domain, DN and DC subdomains"/>
    <property type="match status" value="2"/>
</dbReference>
<feature type="transmembrane region" description="Helical" evidence="1">
    <location>
        <begin position="442"/>
        <end position="459"/>
    </location>
</feature>
<dbReference type="SUPFAM" id="SSF82866">
    <property type="entry name" value="Multidrug efflux transporter AcrB transmembrane domain"/>
    <property type="match status" value="2"/>
</dbReference>
<proteinExistence type="predicted"/>
<feature type="transmembrane region" description="Helical" evidence="1">
    <location>
        <begin position="471"/>
        <end position="497"/>
    </location>
</feature>
<dbReference type="InterPro" id="IPR027463">
    <property type="entry name" value="AcrB_DN_DC_subdom"/>
</dbReference>
<feature type="transmembrane region" description="Helical" evidence="1">
    <location>
        <begin position="367"/>
        <end position="395"/>
    </location>
</feature>
<dbReference type="Proteomes" id="UP001501725">
    <property type="component" value="Unassembled WGS sequence"/>
</dbReference>
<name>A0ABP8HB41_9BACT</name>
<feature type="transmembrane region" description="Helical" evidence="1">
    <location>
        <begin position="567"/>
        <end position="586"/>
    </location>
</feature>